<evidence type="ECO:0000313" key="2">
    <source>
        <dbReference type="Proteomes" id="UP000006167"/>
    </source>
</evidence>
<dbReference type="HOGENOM" id="CLU_193660_0_0_6"/>
<reference evidence="1 2" key="1">
    <citation type="journal article" date="2012" name="PLoS ONE">
        <title>Genomic comparison of Escherichia coli O104:H4 isolates from 2009 and 2011 reveals plasmid, and prophage heterogeneity, including Shiga toxin encoding phage stx2.</title>
        <authorList>
            <consortium name="Threat Characterization Consortium"/>
            <person name="Ahmed S.A."/>
            <person name="Awosika J."/>
            <person name="Baldwin C."/>
            <person name="Bishop-Lilly K.A."/>
            <person name="Biswas B."/>
            <person name="Broomall S."/>
            <person name="Chain P.S."/>
            <person name="Chertkov O."/>
            <person name="Chokoshvili O."/>
            <person name="Coyne S."/>
            <person name="Davenport K."/>
            <person name="Detter J.C."/>
            <person name="Dorman W."/>
            <person name="Erkkila T.H."/>
            <person name="Folster J.P."/>
            <person name="Frey K.G."/>
            <person name="George M."/>
            <person name="Gleasner C."/>
            <person name="Henry M."/>
            <person name="Hill K.K."/>
            <person name="Hubbard K."/>
            <person name="Insalaco J."/>
            <person name="Johnson S."/>
            <person name="Kitzmiller A."/>
            <person name="Krepps M."/>
            <person name="Lo C.C."/>
            <person name="Luu T."/>
            <person name="McNew L.A."/>
            <person name="Minogue T."/>
            <person name="Munk C.A."/>
            <person name="Osborne B."/>
            <person name="Patel M."/>
            <person name="Reitenga K.G."/>
            <person name="Rosenzweig C.N."/>
            <person name="Shea A."/>
            <person name="Shen X."/>
            <person name="Strockbine N."/>
            <person name="Tarr C."/>
            <person name="Teshima H."/>
            <person name="van Gieson E."/>
            <person name="Verratti K."/>
            <person name="Wolcott M."/>
            <person name="Xie G."/>
            <person name="Sozhamannan S."/>
            <person name="Gibbons H.S."/>
        </authorList>
    </citation>
    <scope>NUCLEOTIDE SEQUENCE [LARGE SCALE GENOMIC DNA]</scope>
    <source>
        <strain evidence="1 2">2011C-3493</strain>
    </source>
</reference>
<protein>
    <submittedName>
        <fullName evidence="1">Uncharacterized protein</fullName>
    </submittedName>
</protein>
<organism evidence="1 2">
    <name type="scientific">Escherichia coli O104:H4 (strain 2011C-3493)</name>
    <dbReference type="NCBI Taxonomy" id="1133852"/>
    <lineage>
        <taxon>Bacteria</taxon>
        <taxon>Pseudomonadati</taxon>
        <taxon>Pseudomonadota</taxon>
        <taxon>Gammaproteobacteria</taxon>
        <taxon>Enterobacterales</taxon>
        <taxon>Enterobacteriaceae</taxon>
        <taxon>Escherichia</taxon>
    </lineage>
</organism>
<gene>
    <name evidence="1" type="ordered locus">O3K_07050</name>
</gene>
<dbReference type="Proteomes" id="UP000006167">
    <property type="component" value="Chromosome"/>
</dbReference>
<evidence type="ECO:0000313" key="1">
    <source>
        <dbReference type="EMBL" id="AFS73317.1"/>
    </source>
</evidence>
<name>A0A0E0XXK6_ECO1C</name>
<dbReference type="EMBL" id="CP003289">
    <property type="protein sequence ID" value="AFS73317.1"/>
    <property type="molecule type" value="Genomic_DNA"/>
</dbReference>
<accession>A0A0E0XXK6</accession>
<proteinExistence type="predicted"/>
<dbReference type="KEGG" id="esl:O3K_07050"/>
<dbReference type="AlphaFoldDB" id="A0A0E0XXK6"/>
<sequence>MCRMFCRMRRERLIRTTSDKQISCELPLKSRFPADAHVCVSYQKKGPDDSSPVFLLAKRSLEDSYQRVVLTLSQSMTFRIDEL</sequence>